<dbReference type="Gene3D" id="1.20.1270.60">
    <property type="entry name" value="Arfaptin homology (AH) domain/BAR domain"/>
    <property type="match status" value="1"/>
</dbReference>
<organism evidence="9 10">
    <name type="scientific">Mucor circinelloides f. lusitanicus</name>
    <name type="common">Mucor racemosus var. lusitanicus</name>
    <dbReference type="NCBI Taxonomy" id="29924"/>
    <lineage>
        <taxon>Eukaryota</taxon>
        <taxon>Fungi</taxon>
        <taxon>Fungi incertae sedis</taxon>
        <taxon>Mucoromycota</taxon>
        <taxon>Mucoromycotina</taxon>
        <taxon>Mucoromycetes</taxon>
        <taxon>Mucorales</taxon>
        <taxon>Mucorineae</taxon>
        <taxon>Mucoraceae</taxon>
        <taxon>Mucor</taxon>
    </lineage>
</organism>
<comment type="subcellular location">
    <subcellularLocation>
        <location evidence="1">Membrane</location>
    </subcellularLocation>
</comment>
<evidence type="ECO:0000313" key="10">
    <source>
        <dbReference type="Proteomes" id="UP000469890"/>
    </source>
</evidence>
<dbReference type="GO" id="GO:0140268">
    <property type="term" value="C:endoplasmic reticulum-plasma membrane contact site"/>
    <property type="evidence" value="ECO:0007669"/>
    <property type="project" value="TreeGrafter"/>
</dbReference>
<evidence type="ECO:0000256" key="5">
    <source>
        <dbReference type="SAM" id="MobiDB-lite"/>
    </source>
</evidence>
<dbReference type="InterPro" id="IPR051482">
    <property type="entry name" value="Cholesterol_transport"/>
</dbReference>
<reference evidence="9 10" key="1">
    <citation type="submission" date="2019-09" db="EMBL/GenBank/DDBJ databases">
        <authorList>
            <consortium name="DOE Joint Genome Institute"/>
            <person name="Mondo S.J."/>
            <person name="Navarro-Mendoza M.I."/>
            <person name="Perez-Arques C."/>
            <person name="Panchal S."/>
            <person name="Nicolas F.E."/>
            <person name="Ganguly P."/>
            <person name="Pangilinan J."/>
            <person name="Grigoriev I."/>
            <person name="Heitman J."/>
            <person name="Sanya K."/>
            <person name="Garre V."/>
        </authorList>
    </citation>
    <scope>NUCLEOTIDE SEQUENCE [LARGE SCALE GENOMIC DNA]</scope>
    <source>
        <strain evidence="9 10">MU402</strain>
    </source>
</reference>
<evidence type="ECO:0000256" key="2">
    <source>
        <dbReference type="ARBA" id="ARBA00022692"/>
    </source>
</evidence>
<feature type="transmembrane region" description="Helical" evidence="6">
    <location>
        <begin position="1276"/>
        <end position="1295"/>
    </location>
</feature>
<dbReference type="SUPFAM" id="SSF50729">
    <property type="entry name" value="PH domain-like"/>
    <property type="match status" value="1"/>
</dbReference>
<sequence length="1454" mass="161012">MQLPVDNPQSTLLTLHDAITDSPVYRSTTLHFDDQLDLLEKWLESLSKYMKLYVNQLNKFNLETNTLCKKVIPVGIDDSMIDPNFTGAVIKSFSDALQTGLAFKTKLVSDLEDSFIQPLQLFVKTHLKDFKDFRKQHEKTLERYDAQLYKYTAQSKTKEASAVREEAFRLYEARKSYVRMSGQHVVRILHFRSLLEHFLVERFALASSFHLKDFEGGSDSWSKLQSKLISWKQWLLDDRDTCNYQLDQLQSSRITLETKFLNVVRPARDLEKYNINANQQANSRHSLDYSSVINSANQPSHKWGYLFARGARNYWNRKWFFLYDGCFGSCNVNASSRLKGTITMGERVSVLLCDIKPLNDVDRRYCFEVMCAHQPPFVLQAETEEDMREWMAAFEKSKRLMLQTEQLVDYKSGTSTAINAASATDTDTSINNSPPRANAAALIAKAKPTTMLDELPAVSTNSPLIDTGLEGASEQQPQALQKPSIVMLSTSPENDQQSLTQSTSLTPLLVWEASRASLTLPTSAPSSPATQSFSAAALSLDAALNDSDEANQTTNGANGHGAASGTAATGTSSSWGIPWALVPSMFQGGSTDDITSELPPTPGSPNVPAVTDAEGHQIIWPTRVDDSNVPKVELSGYPSDLDARNRELRHLFGGVSPSEVVLTTFIGLLKKKPLHDPNEPKDLETPASPTVANNPVDTLEQEFNSQLPAAIKEPASSYGYSYTGRGFITQETFWFYSCVLMNCVNTVAIRLCDIKTIRLIRDPSVANIGTSSNLALAIDLASSSGTNDAQSPLIFTTLMDDIEVIAEKLKFAVSNAKSAEPEPLQTTYDVIHSLSAVVNKSKSTNQVRTIIKSATDPIRSTSDITSNNSSTVSLNSLSSASSTLLDPNVSPLPSRSSDPKKKTPKTPRKYSAPVQPKSGALAAAMMAATVAGGSGFLDARKGIQDESRGLLRSKRSKAALQSEEGDVPPVPVPSASLSSSASSMVNVPSKLADSTTLKDVAATEIPEVPKVKDPHAVPDDFTHPSAPVSCGCENHLDKLEAEIEVPISAKHLYYMMFAEENPHAIDIWEKKTVENKSRDLTMTPWQTVDDKKERTLKYIIPVNNAMVKLKEAEVVEKQVLEKKDDYLRYVVLTSTKTAQLPYADAFVPYVKYCITWVTHDRCKLACHTGVKFLKNILVKGMVSKAASKGMAENLSVFMPIVKQEASKHTHRKRSGSKEKADQVSLKRMGTIKRPTAKDASELTEKTSKTDASAGGWYGELEKLVTMVQDFAEVVPWMVKVGIAAVIVLWFMVSWLRAGSRQQSVAPPTSSSEQGTHVVSRAVYLRDINEGLLHVDYEPAYGHSQSFQSFLASKSGNRTLGAHPHRWYSSHHHQFAIELLFSRERLAMLRHDTLVLFQLVNEVDAQLLENEYTNWLMDTRLQCRAPDADYDGLHCDDVKRQLRSFPIGSHQRKSK</sequence>
<accession>A0A8H4EWS3</accession>
<dbReference type="SMART" id="SM00233">
    <property type="entry name" value="PH"/>
    <property type="match status" value="1"/>
</dbReference>
<dbReference type="PROSITE" id="PS50003">
    <property type="entry name" value="PH_DOMAIN"/>
    <property type="match status" value="1"/>
</dbReference>
<dbReference type="EMBL" id="JAAECE010000009">
    <property type="protein sequence ID" value="KAF1797371.1"/>
    <property type="molecule type" value="Genomic_DNA"/>
</dbReference>
<evidence type="ECO:0000256" key="6">
    <source>
        <dbReference type="SAM" id="Phobius"/>
    </source>
</evidence>
<dbReference type="GO" id="GO:0005789">
    <property type="term" value="C:endoplasmic reticulum membrane"/>
    <property type="evidence" value="ECO:0007669"/>
    <property type="project" value="TreeGrafter"/>
</dbReference>
<dbReference type="InterPro" id="IPR001849">
    <property type="entry name" value="PH_domain"/>
</dbReference>
<dbReference type="PANTHER" id="PTHR23319:SF4">
    <property type="entry name" value="GRAM DOMAIN CONTAINING 1B, ISOFORM E"/>
    <property type="match status" value="1"/>
</dbReference>
<evidence type="ECO:0000256" key="1">
    <source>
        <dbReference type="ARBA" id="ARBA00004370"/>
    </source>
</evidence>
<dbReference type="GO" id="GO:0032934">
    <property type="term" value="F:sterol binding"/>
    <property type="evidence" value="ECO:0007669"/>
    <property type="project" value="TreeGrafter"/>
</dbReference>
<proteinExistence type="predicted"/>
<evidence type="ECO:0000313" key="9">
    <source>
        <dbReference type="EMBL" id="KAF1797371.1"/>
    </source>
</evidence>
<feature type="domain" description="VASt" evidence="8">
    <location>
        <begin position="1036"/>
        <end position="1209"/>
    </location>
</feature>
<evidence type="ECO:0000259" key="8">
    <source>
        <dbReference type="PROSITE" id="PS51778"/>
    </source>
</evidence>
<keyword evidence="4 6" id="KW-0472">Membrane</keyword>
<feature type="region of interest" description="Disordered" evidence="5">
    <location>
        <begin position="548"/>
        <end position="569"/>
    </location>
</feature>
<dbReference type="PROSITE" id="PS51778">
    <property type="entry name" value="VAST"/>
    <property type="match status" value="1"/>
</dbReference>
<evidence type="ECO:0000256" key="4">
    <source>
        <dbReference type="ARBA" id="ARBA00023136"/>
    </source>
</evidence>
<feature type="region of interest" description="Disordered" evidence="5">
    <location>
        <begin position="1205"/>
        <end position="1225"/>
    </location>
</feature>
<dbReference type="GO" id="GO:0032366">
    <property type="term" value="P:intracellular sterol transport"/>
    <property type="evidence" value="ECO:0007669"/>
    <property type="project" value="TreeGrafter"/>
</dbReference>
<evidence type="ECO:0000256" key="3">
    <source>
        <dbReference type="ARBA" id="ARBA00022989"/>
    </source>
</evidence>
<dbReference type="GO" id="GO:0120015">
    <property type="term" value="F:sterol transfer activity"/>
    <property type="evidence" value="ECO:0007669"/>
    <property type="project" value="TreeGrafter"/>
</dbReference>
<dbReference type="InterPro" id="IPR011993">
    <property type="entry name" value="PH-like_dom_sf"/>
</dbReference>
<dbReference type="GO" id="GO:0005886">
    <property type="term" value="C:plasma membrane"/>
    <property type="evidence" value="ECO:0007669"/>
    <property type="project" value="TreeGrafter"/>
</dbReference>
<dbReference type="Pfam" id="PF16016">
    <property type="entry name" value="VASt"/>
    <property type="match status" value="1"/>
</dbReference>
<keyword evidence="3 6" id="KW-1133">Transmembrane helix</keyword>
<dbReference type="Gene3D" id="2.30.29.30">
    <property type="entry name" value="Pleckstrin-homology domain (PH domain)/Phosphotyrosine-binding domain (PTB)"/>
    <property type="match status" value="1"/>
</dbReference>
<feature type="region of interest" description="Disordered" evidence="5">
    <location>
        <begin position="586"/>
        <end position="607"/>
    </location>
</feature>
<feature type="domain" description="PH" evidence="7">
    <location>
        <begin position="299"/>
        <end position="399"/>
    </location>
</feature>
<feature type="region of interest" description="Disordered" evidence="5">
    <location>
        <begin position="880"/>
        <end position="917"/>
    </location>
</feature>
<gene>
    <name evidence="9" type="ORF">FB192DRAFT_1399588</name>
</gene>
<keyword evidence="2 6" id="KW-0812">Transmembrane</keyword>
<dbReference type="Pfam" id="PF00169">
    <property type="entry name" value="PH"/>
    <property type="match status" value="1"/>
</dbReference>
<name>A0A8H4EWS3_MUCCL</name>
<dbReference type="SUPFAM" id="SSF103657">
    <property type="entry name" value="BAR/IMD domain-like"/>
    <property type="match status" value="1"/>
</dbReference>
<comment type="caution">
    <text evidence="9">The sequence shown here is derived from an EMBL/GenBank/DDBJ whole genome shotgun (WGS) entry which is preliminary data.</text>
</comment>
<dbReference type="InterPro" id="IPR027267">
    <property type="entry name" value="AH/BAR_dom_sf"/>
</dbReference>
<dbReference type="InterPro" id="IPR004148">
    <property type="entry name" value="BAR_dom"/>
</dbReference>
<dbReference type="Pfam" id="PF16746">
    <property type="entry name" value="BAR_3"/>
    <property type="match status" value="1"/>
</dbReference>
<feature type="region of interest" description="Disordered" evidence="5">
    <location>
        <begin position="948"/>
        <end position="980"/>
    </location>
</feature>
<protein>
    <submittedName>
        <fullName evidence="9">Uncharacterized protein</fullName>
    </submittedName>
</protein>
<dbReference type="InterPro" id="IPR031968">
    <property type="entry name" value="VASt"/>
</dbReference>
<evidence type="ECO:0000259" key="7">
    <source>
        <dbReference type="PROSITE" id="PS50003"/>
    </source>
</evidence>
<dbReference type="PANTHER" id="PTHR23319">
    <property type="entry name" value="GRAM DOMAIN CONTAINING 1B, ISOFORM E"/>
    <property type="match status" value="1"/>
</dbReference>
<dbReference type="Proteomes" id="UP000469890">
    <property type="component" value="Unassembled WGS sequence"/>
</dbReference>